<dbReference type="InterPro" id="IPR009706">
    <property type="entry name" value="DUF1287"/>
</dbReference>
<reference evidence="2 3" key="2">
    <citation type="submission" date="2011-10" db="EMBL/GenBank/DDBJ databases">
        <title>The Genome Sequence of Simonsiella muelleri ATCC 29453.</title>
        <authorList>
            <consortium name="The Broad Institute Genome Sequencing Platform"/>
            <consortium name="The Broad Institute Genome Sequencing Center for Infectious Disease"/>
            <person name="Earl A."/>
            <person name="Ward D."/>
            <person name="Feldgarden M."/>
            <person name="Gevers D."/>
            <person name="Izard J."/>
            <person name="Baranova O.V."/>
            <person name="Blanton J.M."/>
            <person name="Tanner A.C."/>
            <person name="Dewhirst F."/>
            <person name="Young S.K."/>
            <person name="Zeng Q."/>
            <person name="Gargeya S."/>
            <person name="Fitzgerald M."/>
            <person name="Haas B."/>
            <person name="Abouelleil A."/>
            <person name="Alvarado L."/>
            <person name="Arachchi H.M."/>
            <person name="Berlin A."/>
            <person name="Brown A."/>
            <person name="Chapman S.B."/>
            <person name="Chen Z."/>
            <person name="Dunbar C."/>
            <person name="Freedman E."/>
            <person name="Gearin G."/>
            <person name="Goldberg J."/>
            <person name="Griggs A."/>
            <person name="Gujja S."/>
            <person name="Heiman D."/>
            <person name="Howarth C."/>
            <person name="Larson L."/>
            <person name="Lui A."/>
            <person name="MacDonald P.J.P."/>
            <person name="Montmayeur A."/>
            <person name="Murphy C."/>
            <person name="Neiman D."/>
            <person name="Pearson M."/>
            <person name="Priest M."/>
            <person name="Roberts A."/>
            <person name="Saif S."/>
            <person name="Shea T."/>
            <person name="Shenoy N."/>
            <person name="Sisk P."/>
            <person name="Stolte C."/>
            <person name="Sykes S."/>
            <person name="Wortman J."/>
            <person name="Nusbaum C."/>
            <person name="Birren B."/>
        </authorList>
    </citation>
    <scope>NUCLEOTIDE SEQUENCE [LARGE SCALE GENOMIC DNA]</scope>
    <source>
        <strain evidence="2 3">ATCC 29453</strain>
    </source>
</reference>
<dbReference type="STRING" id="641147.HMPREF9021_01516"/>
<organism evidence="2 3">
    <name type="scientific">Simonsiella muelleri ATCC 29453</name>
    <dbReference type="NCBI Taxonomy" id="641147"/>
    <lineage>
        <taxon>Bacteria</taxon>
        <taxon>Pseudomonadati</taxon>
        <taxon>Pseudomonadota</taxon>
        <taxon>Betaproteobacteria</taxon>
        <taxon>Neisseriales</taxon>
        <taxon>Neisseriaceae</taxon>
        <taxon>Simonsiella</taxon>
    </lineage>
</organism>
<dbReference type="EMBL" id="ADCY02000044">
    <property type="protein sequence ID" value="EFG30548.1"/>
    <property type="molecule type" value="Genomic_DNA"/>
</dbReference>
<evidence type="ECO:0000313" key="3">
    <source>
        <dbReference type="Proteomes" id="UP000017813"/>
    </source>
</evidence>
<proteinExistence type="predicted"/>
<gene>
    <name evidence="2" type="ORF">HMPREF9021_01516</name>
</gene>
<accession>V9H807</accession>
<name>V9H807_9NEIS</name>
<dbReference type="PIRSF" id="PIRSF011444">
    <property type="entry name" value="DUF1287"/>
    <property type="match status" value="1"/>
</dbReference>
<dbReference type="Pfam" id="PF06940">
    <property type="entry name" value="DUF1287"/>
    <property type="match status" value="1"/>
</dbReference>
<dbReference type="RefSeq" id="WP_002642395.1">
    <property type="nucleotide sequence ID" value="NZ_CP019448.1"/>
</dbReference>
<evidence type="ECO:0000256" key="1">
    <source>
        <dbReference type="SAM" id="MobiDB-lite"/>
    </source>
</evidence>
<dbReference type="eggNOG" id="COG3738">
    <property type="taxonomic scope" value="Bacteria"/>
</dbReference>
<dbReference type="AlphaFoldDB" id="V9H807"/>
<evidence type="ECO:0000313" key="2">
    <source>
        <dbReference type="EMBL" id="EFG30548.1"/>
    </source>
</evidence>
<comment type="caution">
    <text evidence="2">The sequence shown here is derived from an EMBL/GenBank/DDBJ whole genome shotgun (WGS) entry which is preliminary data.</text>
</comment>
<dbReference type="HOGENOM" id="CLU_079833_1_1_4"/>
<dbReference type="KEGG" id="smur:BWP33_11155"/>
<evidence type="ECO:0008006" key="4">
    <source>
        <dbReference type="Google" id="ProtNLM"/>
    </source>
</evidence>
<dbReference type="Proteomes" id="UP000017813">
    <property type="component" value="Unassembled WGS sequence"/>
</dbReference>
<protein>
    <recommendedName>
        <fullName evidence="4">DUF1287 domain-containing protein</fullName>
    </recommendedName>
</protein>
<reference evidence="2 3" key="1">
    <citation type="submission" date="2010-03" db="EMBL/GenBank/DDBJ databases">
        <authorList>
            <consortium name="The Broad Institute Genome Sequencing Platform"/>
            <person name="Ward D."/>
            <person name="Earl A."/>
            <person name="Feldgarden M."/>
            <person name="Gevers D."/>
            <person name="Young S."/>
            <person name="Zeng Q."/>
            <person name="Koehrsen M."/>
            <person name="Alvarado L."/>
            <person name="Berlin A.M."/>
            <person name="Borenstein D."/>
            <person name="Chapman S.B."/>
            <person name="Chen Z."/>
            <person name="Engels R."/>
            <person name="Freedman E."/>
            <person name="Gellesch M."/>
            <person name="Goldberg J."/>
            <person name="Griggs A."/>
            <person name="Gujja S."/>
            <person name="Heilman E.R."/>
            <person name="Heiman D.I."/>
            <person name="Hepburn T.A."/>
            <person name="Howarth C."/>
            <person name="Jen D."/>
            <person name="Larson L."/>
            <person name="Mehta T."/>
            <person name="Park D."/>
            <person name="Pearson M."/>
            <person name="Richards J."/>
            <person name="Roberts A."/>
            <person name="Saif S."/>
            <person name="Shea T.D."/>
            <person name="Shenoy N."/>
            <person name="Sisk P."/>
            <person name="Stolte C."/>
            <person name="Sykes S.N."/>
            <person name="Walk T."/>
            <person name="White J."/>
            <person name="Yandava C."/>
            <person name="Izard J."/>
            <person name="Baranova O.V."/>
            <person name="Blanton J.M."/>
            <person name="Tanner A.C."/>
            <person name="Dewhirst F."/>
            <person name="Haas B."/>
            <person name="Nusbaum C."/>
            <person name="Birren B."/>
        </authorList>
    </citation>
    <scope>NUCLEOTIDE SEQUENCE [LARGE SCALE GENOMIC DNA]</scope>
    <source>
        <strain evidence="2 3">ATCC 29453</strain>
    </source>
</reference>
<sequence length="224" mass="25408">MFWKIISWVLAVGVCMYVWQNGQSGQPENQPNHATTSSHSSLQSAPSDNQSVESNTLVLAVRSQIGKTVQYDSAYTTLAYPMGDVPLEKGVCTDVVIRALREQGLDLQKLVHEDMKRDFSAYPKRWGLKRPDTNIDHRRVPNLIVYFTRQGWVVQDKTFQAGDLVTWELNGGRLPHIGIVSERKLGNTPFIIHNIGAGTQEEDLLFKHKITGHFRLPEQFRHSI</sequence>
<keyword evidence="3" id="KW-1185">Reference proteome</keyword>
<feature type="region of interest" description="Disordered" evidence="1">
    <location>
        <begin position="25"/>
        <end position="50"/>
    </location>
</feature>